<accession>A0A6C0DPD1</accession>
<name>A0A6C0DPD1_9ZZZZ</name>
<evidence type="ECO:0000313" key="1">
    <source>
        <dbReference type="EMBL" id="QHT18331.1"/>
    </source>
</evidence>
<dbReference type="AlphaFoldDB" id="A0A6C0DPD1"/>
<reference evidence="1" key="1">
    <citation type="journal article" date="2020" name="Nature">
        <title>Giant virus diversity and host interactions through global metagenomics.</title>
        <authorList>
            <person name="Schulz F."/>
            <person name="Roux S."/>
            <person name="Paez-Espino D."/>
            <person name="Jungbluth S."/>
            <person name="Walsh D.A."/>
            <person name="Denef V.J."/>
            <person name="McMahon K.D."/>
            <person name="Konstantinidis K.T."/>
            <person name="Eloe-Fadrosh E.A."/>
            <person name="Kyrpides N.C."/>
            <person name="Woyke T."/>
        </authorList>
    </citation>
    <scope>NUCLEOTIDE SEQUENCE</scope>
    <source>
        <strain evidence="1">GVMAG-M-3300023174-46</strain>
    </source>
</reference>
<proteinExistence type="predicted"/>
<protein>
    <submittedName>
        <fullName evidence="1">Uncharacterized protein</fullName>
    </submittedName>
</protein>
<organism evidence="1">
    <name type="scientific">viral metagenome</name>
    <dbReference type="NCBI Taxonomy" id="1070528"/>
    <lineage>
        <taxon>unclassified sequences</taxon>
        <taxon>metagenomes</taxon>
        <taxon>organismal metagenomes</taxon>
    </lineage>
</organism>
<sequence length="137" mass="13804">MATASGAFNAKCGFNQSGGGYYIATSQIYANTLAYTAGSGSGGATTVGTFAAYNTVDASSTLSTVTRAGTLVKDLGKTVVSSGRTFRKFQTVLPTALNSSPTFGVGGTLAGNYYSFYLEIGRDGAATGSAAPIARYA</sequence>
<dbReference type="EMBL" id="MN739654">
    <property type="protein sequence ID" value="QHT18331.1"/>
    <property type="molecule type" value="Genomic_DNA"/>
</dbReference>